<reference evidence="2" key="1">
    <citation type="submission" date="2016-11" db="UniProtKB">
        <authorList>
            <consortium name="WormBaseParasite"/>
        </authorList>
    </citation>
    <scope>IDENTIFICATION</scope>
    <source>
        <strain evidence="2">KR3021</strain>
    </source>
</reference>
<evidence type="ECO:0000313" key="1">
    <source>
        <dbReference type="Proteomes" id="UP000095286"/>
    </source>
</evidence>
<evidence type="ECO:0000313" key="2">
    <source>
        <dbReference type="WBParaSite" id="RSKR_0000812450.1"/>
    </source>
</evidence>
<accession>A0AC35U772</accession>
<protein>
    <submittedName>
        <fullName evidence="2">ATPase_AAA_core domain-containing protein</fullName>
    </submittedName>
</protein>
<dbReference type="WBParaSite" id="RSKR_0000812450.1">
    <property type="protein sequence ID" value="RSKR_0000812450.1"/>
    <property type="gene ID" value="RSKR_0000812450"/>
</dbReference>
<proteinExistence type="predicted"/>
<sequence>LTGNLFEVFLKSYFGNSYRPVIKGDTFIVNAPMRRSEQREDEKEHLDKIRYEDIGGVRKQLAQIKQMVELPLRHPQLLSQSRETMMARAIANETGAFFFLINGPESISKMSGESESNLRKAFGECEKNAPAILFIDKLDVTAPKREKTNGKAERHIVLKLLTLMDGIKYRPQVIVSAATNRPNSIDTLWVDLTVKLILSLRMLLVD</sequence>
<organism evidence="1 2">
    <name type="scientific">Rhabditophanes sp. KR3021</name>
    <dbReference type="NCBI Taxonomy" id="114890"/>
    <lineage>
        <taxon>Eukaryota</taxon>
        <taxon>Metazoa</taxon>
        <taxon>Ecdysozoa</taxon>
        <taxon>Nematoda</taxon>
        <taxon>Chromadorea</taxon>
        <taxon>Rhabditida</taxon>
        <taxon>Tylenchina</taxon>
        <taxon>Panagrolaimomorpha</taxon>
        <taxon>Strongyloidoidea</taxon>
        <taxon>Alloionematidae</taxon>
        <taxon>Rhabditophanes</taxon>
    </lineage>
</organism>
<name>A0AC35U772_9BILA</name>
<dbReference type="Proteomes" id="UP000095286">
    <property type="component" value="Unplaced"/>
</dbReference>